<evidence type="ECO:0000256" key="8">
    <source>
        <dbReference type="ARBA" id="ARBA00022869"/>
    </source>
</evidence>
<feature type="repeat" description="LDL-receptor class B" evidence="13">
    <location>
        <begin position="1316"/>
        <end position="1359"/>
    </location>
</feature>
<feature type="compositionally biased region" description="Basic and acidic residues" evidence="15">
    <location>
        <begin position="930"/>
        <end position="941"/>
    </location>
</feature>
<dbReference type="SUPFAM" id="SSF63825">
    <property type="entry name" value="YWTD domain"/>
    <property type="match status" value="1"/>
</dbReference>
<feature type="compositionally biased region" description="Basic and acidic residues" evidence="15">
    <location>
        <begin position="855"/>
        <end position="873"/>
    </location>
</feature>
<dbReference type="InterPro" id="IPR000716">
    <property type="entry name" value="Thyroglobulin_1"/>
</dbReference>
<evidence type="ECO:0000256" key="10">
    <source>
        <dbReference type="ARBA" id="ARBA00023157"/>
    </source>
</evidence>
<feature type="disulfide bond" evidence="14">
    <location>
        <begin position="980"/>
        <end position="987"/>
    </location>
</feature>
<feature type="region of interest" description="Disordered" evidence="15">
    <location>
        <begin position="994"/>
        <end position="1032"/>
    </location>
</feature>
<keyword evidence="9" id="KW-0130">Cell adhesion</keyword>
<evidence type="ECO:0000256" key="9">
    <source>
        <dbReference type="ARBA" id="ARBA00022889"/>
    </source>
</evidence>
<dbReference type="InterPro" id="IPR000742">
    <property type="entry name" value="EGF"/>
</dbReference>
<feature type="domain" description="EGF-like" evidence="17">
    <location>
        <begin position="701"/>
        <end position="743"/>
    </location>
</feature>
<dbReference type="Pfam" id="PF12947">
    <property type="entry name" value="EGF_3"/>
    <property type="match status" value="2"/>
</dbReference>
<dbReference type="Gene3D" id="4.10.800.10">
    <property type="entry name" value="Thyroglobulin type-1"/>
    <property type="match status" value="6"/>
</dbReference>
<dbReference type="InterPro" id="IPR049883">
    <property type="entry name" value="NOTCH1_EGF-like"/>
</dbReference>
<feature type="compositionally biased region" description="Basic and acidic residues" evidence="15">
    <location>
        <begin position="1086"/>
        <end position="1103"/>
    </location>
</feature>
<dbReference type="InterPro" id="IPR009030">
    <property type="entry name" value="Growth_fac_rcpt_cys_sf"/>
</dbReference>
<dbReference type="PROSITE" id="PS00010">
    <property type="entry name" value="ASX_HYDROXYL"/>
    <property type="match status" value="1"/>
</dbReference>
<feature type="disulfide bond" evidence="14">
    <location>
        <begin position="903"/>
        <end position="910"/>
    </location>
</feature>
<evidence type="ECO:0000256" key="14">
    <source>
        <dbReference type="PROSITE-ProRule" id="PRU00500"/>
    </source>
</evidence>
<dbReference type="GeneTree" id="ENSGT00940000157901"/>
<feature type="domain" description="Thyroglobulin type-1" evidence="19">
    <location>
        <begin position="786"/>
        <end position="857"/>
    </location>
</feature>
<evidence type="ECO:0000256" key="13">
    <source>
        <dbReference type="PROSITE-ProRule" id="PRU00461"/>
    </source>
</evidence>
<feature type="disulfide bond" evidence="14">
    <location>
        <begin position="1057"/>
        <end position="1064"/>
    </location>
</feature>
<feature type="disulfide bond" evidence="14">
    <location>
        <begin position="1215"/>
        <end position="1222"/>
    </location>
</feature>
<evidence type="ECO:0000259" key="20">
    <source>
        <dbReference type="PROSITE" id="PS51220"/>
    </source>
</evidence>
<evidence type="ECO:0000256" key="6">
    <source>
        <dbReference type="ARBA" id="ARBA00022737"/>
    </source>
</evidence>
<feature type="repeat" description="LDL-receptor class B" evidence="13">
    <location>
        <begin position="1403"/>
        <end position="1447"/>
    </location>
</feature>
<dbReference type="InterPro" id="IPR000152">
    <property type="entry name" value="EGF-type_Asp/Asn_hydroxyl_site"/>
</dbReference>
<dbReference type="GO" id="GO:0005509">
    <property type="term" value="F:calcium ion binding"/>
    <property type="evidence" value="ECO:0007669"/>
    <property type="project" value="InterPro"/>
</dbReference>
<dbReference type="Pfam" id="PF07474">
    <property type="entry name" value="G2F"/>
    <property type="match status" value="1"/>
</dbReference>
<keyword evidence="2" id="KW-0964">Secreted</keyword>
<feature type="region of interest" description="Disordered" evidence="15">
    <location>
        <begin position="919"/>
        <end position="941"/>
    </location>
</feature>
<keyword evidence="4 12" id="KW-0245">EGF-like domain</keyword>
<feature type="domain" description="Thyroglobulin type-1" evidence="19">
    <location>
        <begin position="864"/>
        <end position="934"/>
    </location>
</feature>
<evidence type="ECO:0000256" key="2">
    <source>
        <dbReference type="ARBA" id="ARBA00022525"/>
    </source>
</evidence>
<feature type="region of interest" description="Disordered" evidence="15">
    <location>
        <begin position="841"/>
        <end position="880"/>
    </location>
</feature>
<dbReference type="STRING" id="144197.ENSSPAP00000001848"/>
<evidence type="ECO:0000256" key="12">
    <source>
        <dbReference type="PROSITE-ProRule" id="PRU00076"/>
    </source>
</evidence>
<evidence type="ECO:0000256" key="11">
    <source>
        <dbReference type="ARBA" id="ARBA00023180"/>
    </source>
</evidence>
<feature type="chain" id="PRO_5017287902" evidence="16">
    <location>
        <begin position="19"/>
        <end position="1543"/>
    </location>
</feature>
<dbReference type="FunFam" id="2.120.10.30:FF:000241">
    <property type="entry name" value="Low-density lipoprotein receptor-related protein 6"/>
    <property type="match status" value="1"/>
</dbReference>
<dbReference type="SUPFAM" id="SSF57184">
    <property type="entry name" value="Growth factor receptor domain"/>
    <property type="match status" value="1"/>
</dbReference>
<feature type="domain" description="Thyroglobulin type-1" evidence="19">
    <location>
        <begin position="941"/>
        <end position="1011"/>
    </location>
</feature>
<feature type="compositionally biased region" description="Basic and acidic residues" evidence="15">
    <location>
        <begin position="1012"/>
        <end position="1028"/>
    </location>
</feature>
<evidence type="ECO:0000256" key="16">
    <source>
        <dbReference type="SAM" id="SignalP"/>
    </source>
</evidence>
<feature type="repeat" description="LDL-receptor class B" evidence="13">
    <location>
        <begin position="1360"/>
        <end position="1402"/>
    </location>
</feature>
<dbReference type="SMART" id="SM00682">
    <property type="entry name" value="G2F"/>
    <property type="match status" value="1"/>
</dbReference>
<dbReference type="SMART" id="SM00539">
    <property type="entry name" value="NIDO"/>
    <property type="match status" value="1"/>
</dbReference>
<organism evidence="21">
    <name type="scientific">Stegastes partitus</name>
    <name type="common">bicolor damselfish</name>
    <dbReference type="NCBI Taxonomy" id="144197"/>
    <lineage>
        <taxon>Eukaryota</taxon>
        <taxon>Metazoa</taxon>
        <taxon>Chordata</taxon>
        <taxon>Craniata</taxon>
        <taxon>Vertebrata</taxon>
        <taxon>Euteleostomi</taxon>
        <taxon>Actinopterygii</taxon>
        <taxon>Neopterygii</taxon>
        <taxon>Teleostei</taxon>
        <taxon>Neoteleostei</taxon>
        <taxon>Acanthomorphata</taxon>
        <taxon>Ovalentaria</taxon>
        <taxon>Pomacentridae</taxon>
        <taxon>Stegastes</taxon>
    </lineage>
</organism>
<dbReference type="InterPro" id="IPR003886">
    <property type="entry name" value="NIDO_dom"/>
</dbReference>
<dbReference type="InterPro" id="IPR036857">
    <property type="entry name" value="Thyroglobulin_1_sf"/>
</dbReference>
<dbReference type="PROSITE" id="PS51120">
    <property type="entry name" value="LDLRB"/>
    <property type="match status" value="3"/>
</dbReference>
<dbReference type="FunFam" id="2.10.25.10:FF:000139">
    <property type="entry name" value="Fibulin-1"/>
    <property type="match status" value="1"/>
</dbReference>
<comment type="subcellular location">
    <subcellularLocation>
        <location evidence="1">Secreted</location>
        <location evidence="1">Extracellular space</location>
        <location evidence="1">Extracellular matrix</location>
        <location evidence="1">Basement membrane</location>
    </subcellularLocation>
</comment>
<dbReference type="CDD" id="cd00255">
    <property type="entry name" value="nidG2"/>
    <property type="match status" value="1"/>
</dbReference>
<dbReference type="Pfam" id="PF00058">
    <property type="entry name" value="Ldl_recept_b"/>
    <property type="match status" value="3"/>
</dbReference>
<feature type="domain" description="NIDO" evidence="20">
    <location>
        <begin position="96"/>
        <end position="261"/>
    </location>
</feature>
<feature type="domain" description="EGF-like" evidence="17">
    <location>
        <begin position="659"/>
        <end position="700"/>
    </location>
</feature>
<dbReference type="InterPro" id="IPR051950">
    <property type="entry name" value="Dev_reg/Prot_inhib"/>
</dbReference>
<evidence type="ECO:0000259" key="19">
    <source>
        <dbReference type="PROSITE" id="PS51162"/>
    </source>
</evidence>
<dbReference type="PROSITE" id="PS51220">
    <property type="entry name" value="NIDO"/>
    <property type="match status" value="1"/>
</dbReference>
<keyword evidence="7" id="KW-0106">Calcium</keyword>
<feature type="disulfide bond" evidence="14">
    <location>
        <begin position="1133"/>
        <end position="1140"/>
    </location>
</feature>
<gene>
    <name evidence="21" type="primary">NID2</name>
</gene>
<dbReference type="InterPro" id="IPR024731">
    <property type="entry name" value="NELL2-like_EGF"/>
</dbReference>
<accession>A0A3B4YYY5</accession>
<dbReference type="Pfam" id="PF06119">
    <property type="entry name" value="NIDO"/>
    <property type="match status" value="1"/>
</dbReference>
<dbReference type="FunFam" id="4.10.800.10:FF:000001">
    <property type="entry name" value="Testican-3 isoform 2"/>
    <property type="match status" value="2"/>
</dbReference>
<dbReference type="FunFam" id="2.10.25.10:FF:000038">
    <property type="entry name" value="Fibrillin 2"/>
    <property type="match status" value="1"/>
</dbReference>
<evidence type="ECO:0000259" key="18">
    <source>
        <dbReference type="PROSITE" id="PS50993"/>
    </source>
</evidence>
<evidence type="ECO:0000259" key="17">
    <source>
        <dbReference type="PROSITE" id="PS50026"/>
    </source>
</evidence>
<dbReference type="PROSITE" id="PS01187">
    <property type="entry name" value="EGF_CA"/>
    <property type="match status" value="1"/>
</dbReference>
<keyword evidence="8" id="KW-0084">Basement membrane</keyword>
<dbReference type="SUPFAM" id="SSF57610">
    <property type="entry name" value="Thyroglobulin type-1 domain"/>
    <property type="match status" value="6"/>
</dbReference>
<dbReference type="InterPro" id="IPR011042">
    <property type="entry name" value="6-blade_b-propeller_TolB-like"/>
</dbReference>
<evidence type="ECO:0000256" key="3">
    <source>
        <dbReference type="ARBA" id="ARBA00022530"/>
    </source>
</evidence>
<dbReference type="InterPro" id="IPR000033">
    <property type="entry name" value="LDLR_classB_rpt"/>
</dbReference>
<dbReference type="PROSITE" id="PS00484">
    <property type="entry name" value="THYROGLOBULIN_1_1"/>
    <property type="match status" value="6"/>
</dbReference>
<protein>
    <submittedName>
        <fullName evidence="21">Nidogen-2-like</fullName>
    </submittedName>
</protein>
<dbReference type="InterPro" id="IPR009017">
    <property type="entry name" value="GFP"/>
</dbReference>
<dbReference type="Ensembl" id="ENSSPAT00000001880.1">
    <property type="protein sequence ID" value="ENSSPAP00000001848.1"/>
    <property type="gene ID" value="ENSSPAG00000001315.1"/>
</dbReference>
<feature type="domain" description="Nidogen G2 beta-barrel" evidence="18">
    <location>
        <begin position="427"/>
        <end position="657"/>
    </location>
</feature>
<dbReference type="SMART" id="SM00179">
    <property type="entry name" value="EGF_CA"/>
    <property type="match status" value="3"/>
</dbReference>
<feature type="disulfide bond" evidence="14">
    <location>
        <begin position="826"/>
        <end position="833"/>
    </location>
</feature>
<dbReference type="PANTHER" id="PTHR12352:SF3">
    <property type="entry name" value="NIDOGEN-2"/>
    <property type="match status" value="1"/>
</dbReference>
<dbReference type="SMART" id="SM00181">
    <property type="entry name" value="EGF"/>
    <property type="match status" value="4"/>
</dbReference>
<reference evidence="21" key="1">
    <citation type="submission" date="2023-09" db="UniProtKB">
        <authorList>
            <consortium name="Ensembl"/>
        </authorList>
    </citation>
    <scope>IDENTIFICATION</scope>
</reference>
<dbReference type="Pfam" id="PF07645">
    <property type="entry name" value="EGF_CA"/>
    <property type="match status" value="1"/>
</dbReference>
<dbReference type="Gene3D" id="2.40.155.10">
    <property type="entry name" value="Green fluorescent protein"/>
    <property type="match status" value="1"/>
</dbReference>
<dbReference type="SUPFAM" id="SSF54511">
    <property type="entry name" value="GFP-like"/>
    <property type="match status" value="1"/>
</dbReference>
<feature type="signal peptide" evidence="16">
    <location>
        <begin position="1"/>
        <end position="18"/>
    </location>
</feature>
<keyword evidence="6" id="KW-0677">Repeat</keyword>
<dbReference type="Gene3D" id="2.10.25.10">
    <property type="entry name" value="Laminin"/>
    <property type="match status" value="3"/>
</dbReference>
<evidence type="ECO:0000256" key="1">
    <source>
        <dbReference type="ARBA" id="ARBA00004302"/>
    </source>
</evidence>
<dbReference type="InterPro" id="IPR018097">
    <property type="entry name" value="EGF_Ca-bd_CS"/>
</dbReference>
<dbReference type="PROSITE" id="PS01186">
    <property type="entry name" value="EGF_2"/>
    <property type="match status" value="3"/>
</dbReference>
<dbReference type="GO" id="GO:0030855">
    <property type="term" value="P:epithelial cell differentiation"/>
    <property type="evidence" value="ECO:0007669"/>
    <property type="project" value="UniProtKB-ARBA"/>
</dbReference>
<dbReference type="PROSITE" id="PS50993">
    <property type="entry name" value="NIDOGEN_G2"/>
    <property type="match status" value="1"/>
</dbReference>
<feature type="domain" description="Thyroglobulin type-1" evidence="19">
    <location>
        <begin position="1094"/>
        <end position="1164"/>
    </location>
</feature>
<feature type="domain" description="EGF-like" evidence="17">
    <location>
        <begin position="744"/>
        <end position="782"/>
    </location>
</feature>
<keyword evidence="10 14" id="KW-1015">Disulfide bond</keyword>
<evidence type="ECO:0000313" key="21">
    <source>
        <dbReference type="Ensembl" id="ENSSPAP00000001848.1"/>
    </source>
</evidence>
<keyword evidence="5 16" id="KW-0732">Signal</keyword>
<sequence>MLAACVLCWSCTVSVVTAIQRAEMFPYGSLSGDFILAEGDDETSRVLSLPKPLYFYDSLFSQLYVATNGIISAQDLPMEKQYVDDGFPTDFPVVAPFLADIDTSGGRGQIYYRVTETPSVLNRVEVHRGFPDAKFTPTHAVVATWENVAAYEEQTRTTGSSNKFNTFQAVIGYDETDSYVLFLYPEGGLNFFGTRPKESYNVEIELPARVGFSRGEVTYLIFSRTEGPFYSVTSDEQTVKNLYQVGNTGIPGVWLFHTGNRYSFDNVVPASVGDNTFDPDDQEEEDDYPLTGGDPEFQPAPAGGDPTDPLEPGSPDPPSSPSEDPREDVPLTSEPRYGSEPAERQYAPPNPPQTDPEGGAQPPPEPQPQVTNKRLFSLSVSLPLSSSSRFQQQCSQNAFCSDYATGFCCHCRPGFYGNGRHCLPEGAPQRVSGKVSGTVTVGSTPVQLNNIDLHAYIVVGDGRAYTAISEVPEPVGWALMPLAPIGELFGWLFALELPNSQAGFKITGAEFTRHAEVLFYPGNQRLSIVQTGRGLDDHNHLTVDTVLSGSVPFLPPGAEVTMDPFKETYQYYPSVATSSSVREFSVVSAERGSESFTFQLKQNLTYRDCRHDNRAAALETLQITMERVFVMYVKEERILRYAITNKISPVGVEPSGPELVNPCYAGNHDCDTTAQCIPLEGQAFQCQCATGYRGDGRNCYDIDECAEGAATCGAHAQCVNLPGSHRCQCQSGYDFGFDGRTCVDVDECSSSPCHVNARCVNDLGSFQCQCQTGFYGDGFYCSQQEGHQCEQHRDSLQSGVELGGRPSIGAFIPQCDSDGRYRPLQCHGSTGHCWCVDSRGQERAGTRTPPGTAPRDCDRPERPKTHCEHHRDSVQTTSPEGYPLFGAYAPQCDENGQYLPLQCHGSTGHCWCVDGRGQERAGTRTSPGEPPKDCDKPERVKTHCEHHRDRVQSTSSEGHPVAGTYVPQCDANGQYIPLQCHGSSGQCWCVDSRGQERPGTRTPPGTPSVDCQRPERPKTPCEHHRERAQATASEGYPIVGAYVPQCDADGQYIALQCHGSTGHCWCVDSSGQERTGTRTPPGTTPKDSEPQRPKTHCEHHRDSVQTTSPEGYPVVGAYVPQCDAEGQYRPRQCHGSTGHCWCVDSRGQERPGTKTPPGAARVDCDKPVSVVPTLRPESVCERWRASLIEHYGGKPEPQQYVPQCEPDGQFSPVQCYGETTYCWCVDQDGREVPGTRSHDVVKPACLPSVAPPTVRPLPRPDVTPPPNTDVTLLYAQGQKIGALPLNGTRLDASRSKTLLTLHGSIVVGIAYDCKENHVYWTDLSARTINRALMAPGAEPVVLINTNLVSPEGLAVDVKRRLMFWVDSTPDVIESANLDGSGRRTLFETDLVNPRAIIVVSSTGTLYWTDWNREAPKIESSSVDGQNRKVVVSDGIGLPNALTYDYSSGQICWADAGTKSLECISPDGSGRRVTHSSLNYPFSMVYYRNHFYYTDWRRDGVIAVSKDSSQFTDEYLPDQRSHLYGIAIATSHCLPGEIRINRTL</sequence>
<dbReference type="Pfam" id="PF00086">
    <property type="entry name" value="Thyroglobulin_1"/>
    <property type="match status" value="6"/>
</dbReference>
<dbReference type="InterPro" id="IPR006605">
    <property type="entry name" value="G2_nidogen/fibulin_G2F"/>
</dbReference>
<keyword evidence="11" id="KW-0325">Glycoprotein</keyword>
<dbReference type="SMART" id="SM00211">
    <property type="entry name" value="TY"/>
    <property type="match status" value="6"/>
</dbReference>
<name>A0A3B4YYY5_9TELE</name>
<dbReference type="SMART" id="SM00135">
    <property type="entry name" value="LY"/>
    <property type="match status" value="4"/>
</dbReference>
<dbReference type="Gene3D" id="2.120.10.30">
    <property type="entry name" value="TolB, C-terminal domain"/>
    <property type="match status" value="1"/>
</dbReference>
<dbReference type="PROSITE" id="PS51162">
    <property type="entry name" value="THYROGLOBULIN_1_2"/>
    <property type="match status" value="6"/>
</dbReference>
<feature type="compositionally biased region" description="Acidic residues" evidence="15">
    <location>
        <begin position="277"/>
        <end position="288"/>
    </location>
</feature>
<feature type="domain" description="Thyroglobulin type-1" evidence="19">
    <location>
        <begin position="1177"/>
        <end position="1245"/>
    </location>
</feature>
<dbReference type="PANTHER" id="PTHR12352">
    <property type="entry name" value="SECRETED MODULAR CALCIUM-BINDING PROTEIN"/>
    <property type="match status" value="1"/>
</dbReference>
<evidence type="ECO:0000256" key="4">
    <source>
        <dbReference type="ARBA" id="ARBA00022536"/>
    </source>
</evidence>
<evidence type="ECO:0000256" key="15">
    <source>
        <dbReference type="SAM" id="MobiDB-lite"/>
    </source>
</evidence>
<feature type="region of interest" description="Disordered" evidence="15">
    <location>
        <begin position="272"/>
        <end position="370"/>
    </location>
</feature>
<dbReference type="InterPro" id="IPR001881">
    <property type="entry name" value="EGF-like_Ca-bd_dom"/>
</dbReference>
<dbReference type="GO" id="GO:0005615">
    <property type="term" value="C:extracellular space"/>
    <property type="evidence" value="ECO:0007669"/>
    <property type="project" value="TreeGrafter"/>
</dbReference>
<comment type="caution">
    <text evidence="12">Lacks conserved residue(s) required for the propagation of feature annotation.</text>
</comment>
<proteinExistence type="predicted"/>
<dbReference type="CDD" id="cd00054">
    <property type="entry name" value="EGF_CA"/>
    <property type="match status" value="2"/>
</dbReference>
<feature type="region of interest" description="Disordered" evidence="15">
    <location>
        <begin position="1070"/>
        <end position="1112"/>
    </location>
</feature>
<feature type="domain" description="Thyroglobulin type-1" evidence="19">
    <location>
        <begin position="1018"/>
        <end position="1087"/>
    </location>
</feature>
<dbReference type="PROSITE" id="PS50026">
    <property type="entry name" value="EGF_3"/>
    <property type="match status" value="3"/>
</dbReference>
<evidence type="ECO:0000256" key="7">
    <source>
        <dbReference type="ARBA" id="ARBA00022837"/>
    </source>
</evidence>
<dbReference type="GO" id="GO:0005604">
    <property type="term" value="C:basement membrane"/>
    <property type="evidence" value="ECO:0007669"/>
    <property type="project" value="UniProtKB-SubCell"/>
</dbReference>
<dbReference type="GO" id="GO:0007160">
    <property type="term" value="P:cell-matrix adhesion"/>
    <property type="evidence" value="ECO:0007669"/>
    <property type="project" value="InterPro"/>
</dbReference>
<keyword evidence="3" id="KW-0272">Extracellular matrix</keyword>
<evidence type="ECO:0000256" key="5">
    <source>
        <dbReference type="ARBA" id="ARBA00022729"/>
    </source>
</evidence>
<dbReference type="CDD" id="cd00191">
    <property type="entry name" value="TY"/>
    <property type="match status" value="6"/>
</dbReference>